<dbReference type="PANTHER" id="PTHR42085">
    <property type="entry name" value="F-BOX DOMAIN-CONTAINING PROTEIN"/>
    <property type="match status" value="1"/>
</dbReference>
<organism evidence="1 2">
    <name type="scientific">Dichotomopilus funicola</name>
    <dbReference type="NCBI Taxonomy" id="1934379"/>
    <lineage>
        <taxon>Eukaryota</taxon>
        <taxon>Fungi</taxon>
        <taxon>Dikarya</taxon>
        <taxon>Ascomycota</taxon>
        <taxon>Pezizomycotina</taxon>
        <taxon>Sordariomycetes</taxon>
        <taxon>Sordariomycetidae</taxon>
        <taxon>Sordariales</taxon>
        <taxon>Chaetomiaceae</taxon>
        <taxon>Dichotomopilus</taxon>
    </lineage>
</organism>
<dbReference type="PANTHER" id="PTHR42085:SF6">
    <property type="entry name" value="F-BOX DOMAIN-CONTAINING PROTEIN"/>
    <property type="match status" value="1"/>
</dbReference>
<comment type="caution">
    <text evidence="1">The sequence shown here is derived from an EMBL/GenBank/DDBJ whole genome shotgun (WGS) entry which is preliminary data.</text>
</comment>
<keyword evidence="2" id="KW-1185">Reference proteome</keyword>
<proteinExistence type="predicted"/>
<dbReference type="EMBL" id="MU853639">
    <property type="protein sequence ID" value="KAK4140148.1"/>
    <property type="molecule type" value="Genomic_DNA"/>
</dbReference>
<name>A0AAN6UVS9_9PEZI</name>
<dbReference type="GeneID" id="87821461"/>
<gene>
    <name evidence="1" type="ORF">C8A04DRAFT_40159</name>
</gene>
<reference evidence="1" key="2">
    <citation type="submission" date="2023-05" db="EMBL/GenBank/DDBJ databases">
        <authorList>
            <consortium name="Lawrence Berkeley National Laboratory"/>
            <person name="Steindorff A."/>
            <person name="Hensen N."/>
            <person name="Bonometti L."/>
            <person name="Westerberg I."/>
            <person name="Brannstrom I.O."/>
            <person name="Guillou S."/>
            <person name="Cros-Aarteil S."/>
            <person name="Calhoun S."/>
            <person name="Haridas S."/>
            <person name="Kuo A."/>
            <person name="Mondo S."/>
            <person name="Pangilinan J."/>
            <person name="Riley R."/>
            <person name="Labutti K."/>
            <person name="Andreopoulos B."/>
            <person name="Lipzen A."/>
            <person name="Chen C."/>
            <person name="Yanf M."/>
            <person name="Daum C."/>
            <person name="Ng V."/>
            <person name="Clum A."/>
            <person name="Ohm R."/>
            <person name="Martin F."/>
            <person name="Silar P."/>
            <person name="Natvig D."/>
            <person name="Lalanne C."/>
            <person name="Gautier V."/>
            <person name="Ament-Velasquez S.L."/>
            <person name="Kruys A."/>
            <person name="Hutchinson M.I."/>
            <person name="Powell A.J."/>
            <person name="Barry K."/>
            <person name="Miller A.N."/>
            <person name="Grigoriev I.V."/>
            <person name="Debuchy R."/>
            <person name="Gladieux P."/>
            <person name="Thoren M.H."/>
            <person name="Johannesson H."/>
        </authorList>
    </citation>
    <scope>NUCLEOTIDE SEQUENCE</scope>
    <source>
        <strain evidence="1">CBS 141.50</strain>
    </source>
</reference>
<evidence type="ECO:0000313" key="2">
    <source>
        <dbReference type="Proteomes" id="UP001302676"/>
    </source>
</evidence>
<protein>
    <submittedName>
        <fullName evidence="1">Uncharacterized protein</fullName>
    </submittedName>
</protein>
<accession>A0AAN6UVS9</accession>
<sequence length="545" mass="62228">MAFRPDSPEDVKPLLLHLPYSIRHRMYLYVGVVPWDHQLPSMIDLRPPRRRYDRVSFHGLLLSCRVLYGEVSRLLYSSHAAIIHYRSVSGKDAGASPSLQPLRNLTDSSLASIRQLKIVLNQNGCHETRPADPRNVCWRCCDYPGTTHFHFGADYCKPHLHDEPLRSSQHLSGPLLDERCRTVQHLSSRIGPDVLELALVCDLDHTLADTCRSPEAELHTPSPSPGATGFHSLPRELRLQTLEYTDLVIPSREVMWTRFERAQRHYFSGCHGPEYPHARPQFLGPGTLGCFCRARHASFSPICRCWAPPTPLFLVCKGLTEDARFIFFSQNRFVVSDSLAAPCTYFPLDILANSPWHEHTPDWAEYLSIGLGEAPPPSSYPAERLSASSLNHLRFLEVVFPPYNHNCWPDDAHPALVDWAATIDWLQDKLNINKLTLRFTVAGSEFWPPHDTDKRVGYDRVARPLGCLGRRKGGLARFHADLSSPWMWFGWVNDEYIHTGERPDINLGQLNEHVERLVLGDRYDTRESEGVDMGIWQDIWETLRV</sequence>
<dbReference type="AlphaFoldDB" id="A0AAN6UVS9"/>
<reference evidence="1" key="1">
    <citation type="journal article" date="2023" name="Mol. Phylogenet. Evol.">
        <title>Genome-scale phylogeny and comparative genomics of the fungal order Sordariales.</title>
        <authorList>
            <person name="Hensen N."/>
            <person name="Bonometti L."/>
            <person name="Westerberg I."/>
            <person name="Brannstrom I.O."/>
            <person name="Guillou S."/>
            <person name="Cros-Aarteil S."/>
            <person name="Calhoun S."/>
            <person name="Haridas S."/>
            <person name="Kuo A."/>
            <person name="Mondo S."/>
            <person name="Pangilinan J."/>
            <person name="Riley R."/>
            <person name="LaButti K."/>
            <person name="Andreopoulos B."/>
            <person name="Lipzen A."/>
            <person name="Chen C."/>
            <person name="Yan M."/>
            <person name="Daum C."/>
            <person name="Ng V."/>
            <person name="Clum A."/>
            <person name="Steindorff A."/>
            <person name="Ohm R.A."/>
            <person name="Martin F."/>
            <person name="Silar P."/>
            <person name="Natvig D.O."/>
            <person name="Lalanne C."/>
            <person name="Gautier V."/>
            <person name="Ament-Velasquez S.L."/>
            <person name="Kruys A."/>
            <person name="Hutchinson M.I."/>
            <person name="Powell A.J."/>
            <person name="Barry K."/>
            <person name="Miller A.N."/>
            <person name="Grigoriev I.V."/>
            <person name="Debuchy R."/>
            <person name="Gladieux P."/>
            <person name="Hiltunen Thoren M."/>
            <person name="Johannesson H."/>
        </authorList>
    </citation>
    <scope>NUCLEOTIDE SEQUENCE</scope>
    <source>
        <strain evidence="1">CBS 141.50</strain>
    </source>
</reference>
<dbReference type="RefSeq" id="XP_062633519.1">
    <property type="nucleotide sequence ID" value="XM_062784848.1"/>
</dbReference>
<evidence type="ECO:0000313" key="1">
    <source>
        <dbReference type="EMBL" id="KAK4140148.1"/>
    </source>
</evidence>
<dbReference type="Proteomes" id="UP001302676">
    <property type="component" value="Unassembled WGS sequence"/>
</dbReference>
<dbReference type="InterPro" id="IPR038883">
    <property type="entry name" value="AN11006-like"/>
</dbReference>